<protein>
    <recommendedName>
        <fullName evidence="4">Remorin C-terminal domain-containing protein</fullName>
    </recommendedName>
</protein>
<name>A0AAD3S9R4_NEPGR</name>
<feature type="coiled-coil region" evidence="2">
    <location>
        <begin position="334"/>
        <end position="411"/>
    </location>
</feature>
<organism evidence="5 6">
    <name type="scientific">Nepenthes gracilis</name>
    <name type="common">Slender pitcher plant</name>
    <dbReference type="NCBI Taxonomy" id="150966"/>
    <lineage>
        <taxon>Eukaryota</taxon>
        <taxon>Viridiplantae</taxon>
        <taxon>Streptophyta</taxon>
        <taxon>Embryophyta</taxon>
        <taxon>Tracheophyta</taxon>
        <taxon>Spermatophyta</taxon>
        <taxon>Magnoliopsida</taxon>
        <taxon>eudicotyledons</taxon>
        <taxon>Gunneridae</taxon>
        <taxon>Pentapetalae</taxon>
        <taxon>Caryophyllales</taxon>
        <taxon>Nepenthaceae</taxon>
        <taxon>Nepenthes</taxon>
    </lineage>
</organism>
<evidence type="ECO:0000313" key="5">
    <source>
        <dbReference type="EMBL" id="GMH06722.1"/>
    </source>
</evidence>
<proteinExistence type="inferred from homology"/>
<feature type="domain" description="Remorin C-terminal" evidence="4">
    <location>
        <begin position="321"/>
        <end position="424"/>
    </location>
</feature>
<evidence type="ECO:0000313" key="6">
    <source>
        <dbReference type="Proteomes" id="UP001279734"/>
    </source>
</evidence>
<dbReference type="EMBL" id="BSYO01000006">
    <property type="protein sequence ID" value="GMH06722.1"/>
    <property type="molecule type" value="Genomic_DNA"/>
</dbReference>
<keyword evidence="6" id="KW-1185">Reference proteome</keyword>
<dbReference type="AlphaFoldDB" id="A0AAD3S9R4"/>
<accession>A0AAD3S9R4</accession>
<gene>
    <name evidence="5" type="ORF">Nepgr_008562</name>
</gene>
<dbReference type="Pfam" id="PF03763">
    <property type="entry name" value="Remorin_C"/>
    <property type="match status" value="1"/>
</dbReference>
<keyword evidence="2" id="KW-0175">Coiled coil</keyword>
<dbReference type="PANTHER" id="PTHR31471:SF1">
    <property type="entry name" value="OS12G0613600 PROTEIN"/>
    <property type="match status" value="1"/>
</dbReference>
<feature type="compositionally biased region" description="Polar residues" evidence="3">
    <location>
        <begin position="228"/>
        <end position="242"/>
    </location>
</feature>
<evidence type="ECO:0000256" key="3">
    <source>
        <dbReference type="SAM" id="MobiDB-lite"/>
    </source>
</evidence>
<reference evidence="5" key="1">
    <citation type="submission" date="2023-05" db="EMBL/GenBank/DDBJ databases">
        <title>Nepenthes gracilis genome sequencing.</title>
        <authorList>
            <person name="Fukushima K."/>
        </authorList>
    </citation>
    <scope>NUCLEOTIDE SEQUENCE</scope>
    <source>
        <strain evidence="5">SING2019-196</strain>
    </source>
</reference>
<comment type="similarity">
    <text evidence="1">Belongs to the remorin family.</text>
</comment>
<dbReference type="InterPro" id="IPR005516">
    <property type="entry name" value="Remorin_C"/>
</dbReference>
<dbReference type="PANTHER" id="PTHR31471">
    <property type="entry name" value="OS02G0116800 PROTEIN"/>
    <property type="match status" value="1"/>
</dbReference>
<evidence type="ECO:0000256" key="2">
    <source>
        <dbReference type="SAM" id="Coils"/>
    </source>
</evidence>
<feature type="region of interest" description="Disordered" evidence="3">
    <location>
        <begin position="213"/>
        <end position="247"/>
    </location>
</feature>
<comment type="caution">
    <text evidence="5">The sequence shown here is derived from an EMBL/GenBank/DDBJ whole genome shotgun (WGS) entry which is preliminary data.</text>
</comment>
<dbReference type="Proteomes" id="UP001279734">
    <property type="component" value="Unassembled WGS sequence"/>
</dbReference>
<sequence>MLMEEEKKRKDAEVLESACSRRSQVSEIGELGYNSTTTDLEMITRGPMKDRSLIDPLILPQKQYEVDDARGCDDIRVSSSTFEFQKAEQAPQRIPLAPFSKPLPSKWHDAQKWISSPKSNRPQTVPTQVGEGGRKAIDFTFGSRQSSTNVVAVLDQRLPCFEDPDTKRVNSSLIKNVHLSQHDPSTSIQIATAFVPHSSTASSVSMRDMATEMSPIDSQEPSRIGTPVTVTSPICSPTSSRPSGRERADITAETLDHGHLDQNWKELSKKETQMRRRKEIMVLGKQLDKMNIAALASPEEEGKDASTSVNNVMAELPHKSEIEARADAWEETEIAKYMARFEREEMKIQAWEEHEKAKTEAEMRKIEVEVERIRARAQDRLIKNLADARHKAEEKQAAAESRRNKQAAKIEQRAEFIRNTSRIPFKFCFWNCCC</sequence>
<evidence type="ECO:0000256" key="1">
    <source>
        <dbReference type="ARBA" id="ARBA00005711"/>
    </source>
</evidence>
<evidence type="ECO:0000259" key="4">
    <source>
        <dbReference type="Pfam" id="PF03763"/>
    </source>
</evidence>